<reference evidence="2" key="1">
    <citation type="submission" date="2018-11" db="EMBL/GenBank/DDBJ databases">
        <authorList>
            <consortium name="Pathogen Informatics"/>
        </authorList>
    </citation>
    <scope>NUCLEOTIDE SEQUENCE</scope>
</reference>
<organism evidence="2 3">
    <name type="scientific">Protopolystoma xenopodis</name>
    <dbReference type="NCBI Taxonomy" id="117903"/>
    <lineage>
        <taxon>Eukaryota</taxon>
        <taxon>Metazoa</taxon>
        <taxon>Spiralia</taxon>
        <taxon>Lophotrochozoa</taxon>
        <taxon>Platyhelminthes</taxon>
        <taxon>Monogenea</taxon>
        <taxon>Polyopisthocotylea</taxon>
        <taxon>Polystomatidea</taxon>
        <taxon>Polystomatidae</taxon>
        <taxon>Protopolystoma</taxon>
    </lineage>
</organism>
<feature type="region of interest" description="Disordered" evidence="1">
    <location>
        <begin position="1"/>
        <end position="28"/>
    </location>
</feature>
<evidence type="ECO:0000313" key="2">
    <source>
        <dbReference type="EMBL" id="VEL11097.1"/>
    </source>
</evidence>
<proteinExistence type="predicted"/>
<accession>A0A3S5AA56</accession>
<sequence>MDSSPIANCLKTEEQVQNQGRTGERSDAYGSASVMFLVKREAESTSQSFRGLPLSVTSESTIITPADSLKSDKLHSTQLPEPRLSLPSPSRRSTLVPSLPQPEYQPADSSVPSSAQIHLSSPSITGQETSASRRTSVLFNGFPVGPKSSIPPRTGPLPSPLQELLLTTDSKSQPQSQQMRPDFTRPISVSSCTFPNSRVTDGVCLDPQFDESLLLNAQLATILDSPCGPNRKEEAAIGKTAVGDKMRIYKLTQRDEQEHITLAKQKRPNTEQGNVEHLTTDKGNTNGPDERASFSFQGHSKEYPQTPLMPVPSQSLGYIRLPDATLAAFTSPADIKKFNSPSFLPPDMNDTLTFSMMDEAMLDQAMCYGVPF</sequence>
<comment type="caution">
    <text evidence="2">The sequence shown here is derived from an EMBL/GenBank/DDBJ whole genome shotgun (WGS) entry which is preliminary data.</text>
</comment>
<protein>
    <submittedName>
        <fullName evidence="2">Uncharacterized protein</fullName>
    </submittedName>
</protein>
<feature type="region of interest" description="Disordered" evidence="1">
    <location>
        <begin position="67"/>
        <end position="161"/>
    </location>
</feature>
<dbReference type="AlphaFoldDB" id="A0A3S5AA56"/>
<keyword evidence="3" id="KW-1185">Reference proteome</keyword>
<feature type="compositionally biased region" description="Polar residues" evidence="1">
    <location>
        <begin position="107"/>
        <end position="138"/>
    </location>
</feature>
<name>A0A3S5AA56_9PLAT</name>
<evidence type="ECO:0000313" key="3">
    <source>
        <dbReference type="Proteomes" id="UP000784294"/>
    </source>
</evidence>
<gene>
    <name evidence="2" type="ORF">PXEA_LOCUS4537</name>
</gene>
<feature type="region of interest" description="Disordered" evidence="1">
    <location>
        <begin position="265"/>
        <end position="289"/>
    </location>
</feature>
<dbReference type="EMBL" id="CAAALY010010834">
    <property type="protein sequence ID" value="VEL11097.1"/>
    <property type="molecule type" value="Genomic_DNA"/>
</dbReference>
<feature type="compositionally biased region" description="Low complexity" evidence="1">
    <location>
        <begin position="79"/>
        <end position="98"/>
    </location>
</feature>
<dbReference type="Proteomes" id="UP000784294">
    <property type="component" value="Unassembled WGS sequence"/>
</dbReference>
<evidence type="ECO:0000256" key="1">
    <source>
        <dbReference type="SAM" id="MobiDB-lite"/>
    </source>
</evidence>